<dbReference type="Proteomes" id="UP000620025">
    <property type="component" value="Unassembled WGS sequence"/>
</dbReference>
<evidence type="ECO:0000313" key="1">
    <source>
        <dbReference type="EMBL" id="MBD8769420.1"/>
    </source>
</evidence>
<keyword evidence="2" id="KW-1185">Reference proteome</keyword>
<evidence type="ECO:0000313" key="2">
    <source>
        <dbReference type="Proteomes" id="UP000620025"/>
    </source>
</evidence>
<sequence length="405" mass="45366">MNFIDSVTIDSYYWANNELELSNAEFPADPDTPVDYLIVTSEPHLYDPAQGGWPQALAERGVSMAALESDCAQDFRPQIPCWISQPVESATLLGFERLVVFEPEWSESPESPESPASEAARQISALLLAVLSFAGRATPYRIAMPLLATEFAGVDERLMMRTQFYAAASLGARAPAIKINIVVPDRQLQQGAAAFGELKTSYLNPPIAPPAWQALIAQLEKQYPDQHRAPPLPEGWSLTPRQHECIWQYTWLAYTFANAALRTDDIADGRYATMHAFIEATSSGLSQLENYNSDRRLLRYAMAFPGSDDMYEDGKVAVELAYTSSSKREPPLVMDVKNTFRLLSRLGKYIAPLSHFPIEEEVLFDFKMNHGITDRQPPKPVESDQYTYLTDEQIPNTLGVMYSHL</sequence>
<accession>A0ABR9BWD7</accession>
<organism evidence="1 2">
    <name type="scientific">Pseudomonas coleopterorum</name>
    <dbReference type="NCBI Taxonomy" id="1605838"/>
    <lineage>
        <taxon>Bacteria</taxon>
        <taxon>Pseudomonadati</taxon>
        <taxon>Pseudomonadota</taxon>
        <taxon>Gammaproteobacteria</taxon>
        <taxon>Pseudomonadales</taxon>
        <taxon>Pseudomonadaceae</taxon>
        <taxon>Pseudomonas</taxon>
    </lineage>
</organism>
<dbReference type="SUPFAM" id="SSF56399">
    <property type="entry name" value="ADP-ribosylation"/>
    <property type="match status" value="1"/>
</dbReference>
<gene>
    <name evidence="1" type="ORF">IFT38_07670</name>
</gene>
<dbReference type="EMBL" id="JACYWZ010000002">
    <property type="protein sequence ID" value="MBD8769420.1"/>
    <property type="molecule type" value="Genomic_DNA"/>
</dbReference>
<comment type="caution">
    <text evidence="1">The sequence shown here is derived from an EMBL/GenBank/DDBJ whole genome shotgun (WGS) entry which is preliminary data.</text>
</comment>
<reference evidence="1 2" key="1">
    <citation type="journal article" date="2020" name="FEMS Microbiol. Ecol.">
        <title>Temporal dynamics of bacterial communities during seed development and maturation.</title>
        <authorList>
            <person name="Chesneau G."/>
            <person name="Torres-Cortes G."/>
            <person name="Briand M."/>
            <person name="Darrasse A."/>
            <person name="Preveaux A."/>
            <person name="Marais C."/>
            <person name="Jacques M.A."/>
            <person name="Shade A."/>
            <person name="Barret M."/>
        </authorList>
    </citation>
    <scope>NUCLEOTIDE SEQUENCE [LARGE SCALE GENOMIC DNA]</scope>
    <source>
        <strain evidence="1 2">CFBP13599</strain>
    </source>
</reference>
<proteinExistence type="predicted"/>
<dbReference type="Gene3D" id="3.90.176.10">
    <property type="entry name" value="Toxin ADP-ribosyltransferase, Chain A, domain 1"/>
    <property type="match status" value="1"/>
</dbReference>
<dbReference type="RefSeq" id="WP_192066685.1">
    <property type="nucleotide sequence ID" value="NZ_JACYWY010000006.1"/>
</dbReference>
<name>A0ABR9BWD7_9PSED</name>
<protein>
    <submittedName>
        <fullName evidence="1">Uncharacterized protein</fullName>
    </submittedName>
</protein>